<evidence type="ECO:0000313" key="2">
    <source>
        <dbReference type="Proteomes" id="UP000036261"/>
    </source>
</evidence>
<keyword evidence="2" id="KW-1185">Reference proteome</keyword>
<organism evidence="1 2">
    <name type="scientific">Chryseobacterium angstadtii</name>
    <dbReference type="NCBI Taxonomy" id="558151"/>
    <lineage>
        <taxon>Bacteria</taxon>
        <taxon>Pseudomonadati</taxon>
        <taxon>Bacteroidota</taxon>
        <taxon>Flavobacteriia</taxon>
        <taxon>Flavobacteriales</taxon>
        <taxon>Weeksellaceae</taxon>
        <taxon>Chryseobacterium group</taxon>
        <taxon>Chryseobacterium</taxon>
    </lineage>
</organism>
<dbReference type="EMBL" id="LFND01000006">
    <property type="protein sequence ID" value="KMQ60147.1"/>
    <property type="molecule type" value="Genomic_DNA"/>
</dbReference>
<dbReference type="AlphaFoldDB" id="A0A0J7I1M1"/>
<sequence>MAKKTKKTRDHSTLYRADCIDCDRYVGGKTTKEQADIDKANHKSLPGFADHEVKIEITQRSYIK</sequence>
<dbReference type="PATRIC" id="fig|558151.6.peg.3823"/>
<dbReference type="RefSeq" id="WP_048508090.1">
    <property type="nucleotide sequence ID" value="NZ_LFND01000006.1"/>
</dbReference>
<dbReference type="Proteomes" id="UP000036261">
    <property type="component" value="Unassembled WGS sequence"/>
</dbReference>
<accession>A0A0J7I1M1</accession>
<evidence type="ECO:0000313" key="1">
    <source>
        <dbReference type="EMBL" id="KMQ60147.1"/>
    </source>
</evidence>
<gene>
    <name evidence="1" type="ORF">ACM46_18100</name>
</gene>
<reference evidence="1 2" key="1">
    <citation type="journal article" date="2013" name="Int. J. Syst. Evol. Microbiol.">
        <title>Chryseobacterium angstadtii sp. nov., isolated from a newt tank.</title>
        <authorList>
            <person name="Kirk K.E."/>
            <person name="Hoffman J.A."/>
            <person name="Smith K.A."/>
            <person name="Strahan B.L."/>
            <person name="Failor K.C."/>
            <person name="Krebs J.E."/>
            <person name="Gale A.N."/>
            <person name="Do T.D."/>
            <person name="Sontag T.C."/>
            <person name="Batties A.M."/>
            <person name="Mistiszyn K."/>
            <person name="Newman J.D."/>
        </authorList>
    </citation>
    <scope>NUCLEOTIDE SEQUENCE [LARGE SCALE GENOMIC DNA]</scope>
    <source>
        <strain evidence="1 2">KM</strain>
    </source>
</reference>
<protein>
    <submittedName>
        <fullName evidence="1">Uncharacterized protein</fullName>
    </submittedName>
</protein>
<proteinExistence type="predicted"/>
<comment type="caution">
    <text evidence="1">The sequence shown here is derived from an EMBL/GenBank/DDBJ whole genome shotgun (WGS) entry which is preliminary data.</text>
</comment>
<name>A0A0J7I1M1_9FLAO</name>